<protein>
    <recommendedName>
        <fullName evidence="7">Large ribosomal subunit protein mL45</fullName>
    </recommendedName>
    <alternativeName>
        <fullName evidence="8">39S ribosomal protein L45, mitochondrial</fullName>
    </alternativeName>
</protein>
<evidence type="ECO:0000256" key="8">
    <source>
        <dbReference type="ARBA" id="ARBA00043031"/>
    </source>
</evidence>
<dbReference type="Gene3D" id="3.10.450.240">
    <property type="match status" value="1"/>
</dbReference>
<evidence type="ECO:0000256" key="4">
    <source>
        <dbReference type="ARBA" id="ARBA00023128"/>
    </source>
</evidence>
<dbReference type="AlphaFoldDB" id="A0A4Y2PN24"/>
<evidence type="ECO:0000256" key="7">
    <source>
        <dbReference type="ARBA" id="ARBA00039448"/>
    </source>
</evidence>
<keyword evidence="4" id="KW-0496">Mitochondrion</keyword>
<evidence type="ECO:0000313" key="11">
    <source>
        <dbReference type="EMBL" id="GBN51516.1"/>
    </source>
</evidence>
<dbReference type="InterPro" id="IPR007379">
    <property type="entry name" value="Tim44-like_dom"/>
</dbReference>
<dbReference type="PANTHER" id="PTHR28554:SF1">
    <property type="entry name" value="LARGE RIBOSOMAL SUBUNIT PROTEIN ML45"/>
    <property type="match status" value="1"/>
</dbReference>
<organism evidence="11 12">
    <name type="scientific">Araneus ventricosus</name>
    <name type="common">Orbweaver spider</name>
    <name type="synonym">Epeira ventricosa</name>
    <dbReference type="NCBI Taxonomy" id="182803"/>
    <lineage>
        <taxon>Eukaryota</taxon>
        <taxon>Metazoa</taxon>
        <taxon>Ecdysozoa</taxon>
        <taxon>Arthropoda</taxon>
        <taxon>Chelicerata</taxon>
        <taxon>Arachnida</taxon>
        <taxon>Araneae</taxon>
        <taxon>Araneomorphae</taxon>
        <taxon>Entelegynae</taxon>
        <taxon>Araneoidea</taxon>
        <taxon>Araneidae</taxon>
        <taxon>Araneus</taxon>
    </lineage>
</organism>
<feature type="compositionally biased region" description="Polar residues" evidence="9">
    <location>
        <begin position="317"/>
        <end position="337"/>
    </location>
</feature>
<evidence type="ECO:0000256" key="1">
    <source>
        <dbReference type="ARBA" id="ARBA00004173"/>
    </source>
</evidence>
<name>A0A4Y2PN24_ARAVE</name>
<comment type="subcellular location">
    <subcellularLocation>
        <location evidence="1">Mitochondrion</location>
    </subcellularLocation>
</comment>
<comment type="similarity">
    <text evidence="6">Belongs to the mitochondrion-specific ribosomal protein mL45 family.</text>
</comment>
<evidence type="ECO:0000313" key="12">
    <source>
        <dbReference type="Proteomes" id="UP000499080"/>
    </source>
</evidence>
<reference evidence="11 12" key="1">
    <citation type="journal article" date="2019" name="Sci. Rep.">
        <title>Orb-weaving spider Araneus ventricosus genome elucidates the spidroin gene catalogue.</title>
        <authorList>
            <person name="Kono N."/>
            <person name="Nakamura H."/>
            <person name="Ohtoshi R."/>
            <person name="Moran D.A.P."/>
            <person name="Shinohara A."/>
            <person name="Yoshida Y."/>
            <person name="Fujiwara M."/>
            <person name="Mori M."/>
            <person name="Tomita M."/>
            <person name="Arakawa K."/>
        </authorList>
    </citation>
    <scope>NUCLEOTIDE SEQUENCE [LARGE SCALE GENOMIC DNA]</scope>
</reference>
<dbReference type="InterPro" id="IPR051975">
    <property type="entry name" value="mtLSU_mL45"/>
</dbReference>
<dbReference type="SUPFAM" id="SSF54427">
    <property type="entry name" value="NTF2-like"/>
    <property type="match status" value="1"/>
</dbReference>
<keyword evidence="12" id="KW-1185">Reference proteome</keyword>
<evidence type="ECO:0000259" key="10">
    <source>
        <dbReference type="SMART" id="SM00978"/>
    </source>
</evidence>
<feature type="compositionally biased region" description="Basic and acidic residues" evidence="9">
    <location>
        <begin position="301"/>
        <end position="311"/>
    </location>
</feature>
<dbReference type="InterPro" id="IPR032710">
    <property type="entry name" value="NTF2-like_dom_sf"/>
</dbReference>
<keyword evidence="5" id="KW-0687">Ribonucleoprotein</keyword>
<dbReference type="GO" id="GO:0005840">
    <property type="term" value="C:ribosome"/>
    <property type="evidence" value="ECO:0007669"/>
    <property type="project" value="UniProtKB-KW"/>
</dbReference>
<dbReference type="EMBL" id="BGPR01011466">
    <property type="protein sequence ID" value="GBN51516.1"/>
    <property type="molecule type" value="Genomic_DNA"/>
</dbReference>
<dbReference type="OrthoDB" id="19619at2759"/>
<keyword evidence="3 11" id="KW-0689">Ribosomal protein</keyword>
<evidence type="ECO:0000256" key="5">
    <source>
        <dbReference type="ARBA" id="ARBA00023274"/>
    </source>
</evidence>
<keyword evidence="2" id="KW-0809">Transit peptide</keyword>
<dbReference type="FunFam" id="3.10.450.240:FF:000003">
    <property type="entry name" value="39S ribosomal protein L45, mitochondrial"/>
    <property type="match status" value="1"/>
</dbReference>
<accession>A0A4Y2PN24</accession>
<dbReference type="SMART" id="SM00978">
    <property type="entry name" value="Tim44"/>
    <property type="match status" value="1"/>
</dbReference>
<comment type="caution">
    <text evidence="11">The sequence shown here is derived from an EMBL/GenBank/DDBJ whole genome shotgun (WGS) entry which is preliminary data.</text>
</comment>
<dbReference type="GO" id="GO:1990904">
    <property type="term" value="C:ribonucleoprotein complex"/>
    <property type="evidence" value="ECO:0007669"/>
    <property type="project" value="UniProtKB-KW"/>
</dbReference>
<gene>
    <name evidence="11" type="primary">mRpL45_1</name>
    <name evidence="11" type="ORF">AVEN_57147_1</name>
</gene>
<dbReference type="GO" id="GO:0005739">
    <property type="term" value="C:mitochondrion"/>
    <property type="evidence" value="ECO:0007669"/>
    <property type="project" value="UniProtKB-SubCell"/>
</dbReference>
<dbReference type="PANTHER" id="PTHR28554">
    <property type="entry name" value="39S RIBOSOMAL PROTEIN L45, MITOCHONDRIAL"/>
    <property type="match status" value="1"/>
</dbReference>
<feature type="region of interest" description="Disordered" evidence="9">
    <location>
        <begin position="301"/>
        <end position="337"/>
    </location>
</feature>
<proteinExistence type="inferred from homology"/>
<evidence type="ECO:0000256" key="3">
    <source>
        <dbReference type="ARBA" id="ARBA00022980"/>
    </source>
</evidence>
<evidence type="ECO:0000256" key="2">
    <source>
        <dbReference type="ARBA" id="ARBA00022946"/>
    </source>
</evidence>
<feature type="domain" description="Tim44-like" evidence="10">
    <location>
        <begin position="139"/>
        <end position="287"/>
    </location>
</feature>
<evidence type="ECO:0000256" key="6">
    <source>
        <dbReference type="ARBA" id="ARBA00038073"/>
    </source>
</evidence>
<evidence type="ECO:0000256" key="9">
    <source>
        <dbReference type="SAM" id="MobiDB-lite"/>
    </source>
</evidence>
<sequence>MSSFNLVRCLTEACWNYNLFRRPAASAIFLPHICQQRGKHKHFNPKFRKERGEKILKIKLPDFDEQRRDEKLSLEEIRSKMKEKGIVPPRDWSEKPIFVSCTANVIDPYVPPEGDGKISVVTGPGAKQIYETIGKKGKSYMALRKIRNIDYEFDVPTVAQKVQDIYIEAQNALVAKDEDKLHDLVTEKAFPEMTENTKNKTIVWKFIQQLEPPRIVHIRTTELVSKSNIFAQITCRLHTQQILAVYDRFGRLMHGSEDTVKDVLEYVVLEKHLTLPHGSWKLHGKIIPDWMPPKESIKKTYHLPDVDKDFPEPPPSKSVQETDSSSGGESNVTAIPA</sequence>
<dbReference type="Proteomes" id="UP000499080">
    <property type="component" value="Unassembled WGS sequence"/>
</dbReference>
<dbReference type="Pfam" id="PF04280">
    <property type="entry name" value="Tim44"/>
    <property type="match status" value="1"/>
</dbReference>